<dbReference type="SUPFAM" id="SSF56029">
    <property type="entry name" value="Monooxygenase (hydroxylase) regulatory protein"/>
    <property type="match status" value="1"/>
</dbReference>
<accession>Q52163</accession>
<reference evidence="2" key="2">
    <citation type="journal article" date="1996" name="J. Bacteriol.">
        <title>Carbon Catabolite Repression of Phenol Degradation in P.putida Is Mediated by the Inhibition of the Activator Protein PhlR.</title>
        <authorList>
            <person name="Mueller C."/>
            <person name="Petruschka L."/>
            <person name="Cuypers H."/>
            <person name="Burchhardt G."/>
            <person name="Herrmann H."/>
        </authorList>
    </citation>
    <scope>NUCLEOTIDE SEQUENCE</scope>
    <source>
        <strain evidence="2">H</strain>
    </source>
</reference>
<dbReference type="Pfam" id="PF02406">
    <property type="entry name" value="MmoB_DmpM"/>
    <property type="match status" value="1"/>
</dbReference>
<name>Q52163_PSEPU</name>
<dbReference type="AlphaFoldDB" id="Q52163"/>
<protein>
    <submittedName>
        <fullName evidence="2">Subunit of phenolhydroxylase</fullName>
    </submittedName>
</protein>
<reference evidence="2" key="1">
    <citation type="journal article" date="1995" name="Mol. Gen. Genet.">
        <title>Localization and organization of phenol degradation genes of Pseudomonas putida strain H.</title>
        <authorList>
            <person name="Herrmann H."/>
            <person name="Muller C."/>
            <person name="Schmidt I."/>
            <person name="Mahnke J."/>
            <person name="Petruschka L."/>
            <person name="Hahnke K."/>
        </authorList>
    </citation>
    <scope>NUCLEOTIDE SEQUENCE</scope>
    <source>
        <strain evidence="2">H</strain>
    </source>
</reference>
<gene>
    <name evidence="2" type="primary">phlC</name>
</gene>
<evidence type="ECO:0000313" key="2">
    <source>
        <dbReference type="EMBL" id="CAA56742.1"/>
    </source>
</evidence>
<comment type="similarity">
    <text evidence="1">Belongs to the TmoD/XamoD family.</text>
</comment>
<dbReference type="InterPro" id="IPR003454">
    <property type="entry name" value="MOase_MmoB_DmpM"/>
</dbReference>
<dbReference type="InterPro" id="IPR036889">
    <property type="entry name" value="mOase_MmoB_DmpM_sf"/>
</dbReference>
<organism evidence="2">
    <name type="scientific">Pseudomonas putida</name>
    <name type="common">Arthrobacter siderocapsulatus</name>
    <dbReference type="NCBI Taxonomy" id="303"/>
    <lineage>
        <taxon>Bacteria</taxon>
        <taxon>Pseudomonadati</taxon>
        <taxon>Pseudomonadota</taxon>
        <taxon>Gammaproteobacteria</taxon>
        <taxon>Pseudomonadales</taxon>
        <taxon>Pseudomonadaceae</taxon>
        <taxon>Pseudomonas</taxon>
    </lineage>
</organism>
<dbReference type="EMBL" id="X80765">
    <property type="protein sequence ID" value="CAA56742.1"/>
    <property type="molecule type" value="Genomic_DNA"/>
</dbReference>
<sequence length="91" mass="10661">MSSLVYIAFQDNDNARYLVEAIIQDNPHAVVQHHPAMIRIEVEKRLEIRRETVEEKLGRAWDVQEMLVDVITIGGNVDEDDDRFVLEWKNN</sequence>
<evidence type="ECO:0000256" key="1">
    <source>
        <dbReference type="ARBA" id="ARBA00006313"/>
    </source>
</evidence>
<dbReference type="GO" id="GO:0004497">
    <property type="term" value="F:monooxygenase activity"/>
    <property type="evidence" value="ECO:0007669"/>
    <property type="project" value="InterPro"/>
</dbReference>
<proteinExistence type="inferred from homology"/>
<dbReference type="Gene3D" id="3.90.56.10">
    <property type="entry name" value="Monooxygenase component MmoB/DmpM"/>
    <property type="match status" value="1"/>
</dbReference>